<evidence type="ECO:0000256" key="2">
    <source>
        <dbReference type="SAM" id="SignalP"/>
    </source>
</evidence>
<feature type="signal peptide" evidence="2">
    <location>
        <begin position="1"/>
        <end position="18"/>
    </location>
</feature>
<sequence length="181" mass="19737">MKILLTFFYLSAAALVFSAESTVLYRQIVNVKALSNGAEKTIYSTIDKESVENKVMLIVTALPSGDIEIRSDKFKLGRMPFSSSFQFIIPQEEIIQNTVGGYIIDGLTGIYKVAMSKPQAVLTGTLSPFTCDLTLAVDGMGKKLTMQLYSVKVQASNSNNEETELPVNEGEDSSGSTDQNQ</sequence>
<accession>A0A6P1Y146</accession>
<name>A0A6P1Y146_9SPIR</name>
<reference evidence="3 4" key="1">
    <citation type="submission" date="2020-01" db="EMBL/GenBank/DDBJ databases">
        <title>Complete genome sequence of a human oral phylogroup 1 Treponema sp. strain ATCC 700766, originally isolated from periodontitis dental plaque.</title>
        <authorList>
            <person name="Chan Y."/>
            <person name="Huo Y.-B."/>
            <person name="Yu X.-L."/>
            <person name="Zeng H."/>
            <person name="Leung W.-K."/>
            <person name="Watt R.M."/>
        </authorList>
    </citation>
    <scope>NUCLEOTIDE SEQUENCE [LARGE SCALE GENOMIC DNA]</scope>
    <source>
        <strain evidence="3 4">OMZ 804</strain>
    </source>
</reference>
<feature type="chain" id="PRO_5026959622" evidence="2">
    <location>
        <begin position="19"/>
        <end position="181"/>
    </location>
</feature>
<dbReference type="Proteomes" id="UP000464374">
    <property type="component" value="Chromosome"/>
</dbReference>
<evidence type="ECO:0000313" key="4">
    <source>
        <dbReference type="Proteomes" id="UP000464374"/>
    </source>
</evidence>
<proteinExistence type="predicted"/>
<gene>
    <name evidence="3" type="ORF">GWP43_05440</name>
</gene>
<dbReference type="RefSeq" id="WP_162663307.1">
    <property type="nucleotide sequence ID" value="NZ_CP048020.1"/>
</dbReference>
<feature type="compositionally biased region" description="Acidic residues" evidence="1">
    <location>
        <begin position="161"/>
        <end position="172"/>
    </location>
</feature>
<dbReference type="EMBL" id="CP048020">
    <property type="protein sequence ID" value="QHX42980.1"/>
    <property type="molecule type" value="Genomic_DNA"/>
</dbReference>
<keyword evidence="2" id="KW-0732">Signal</keyword>
<feature type="region of interest" description="Disordered" evidence="1">
    <location>
        <begin position="155"/>
        <end position="181"/>
    </location>
</feature>
<dbReference type="AlphaFoldDB" id="A0A6P1Y146"/>
<protein>
    <submittedName>
        <fullName evidence="3">Uncharacterized protein</fullName>
    </submittedName>
</protein>
<organism evidence="3 4">
    <name type="scientific">Treponema vincentii</name>
    <dbReference type="NCBI Taxonomy" id="69710"/>
    <lineage>
        <taxon>Bacteria</taxon>
        <taxon>Pseudomonadati</taxon>
        <taxon>Spirochaetota</taxon>
        <taxon>Spirochaetia</taxon>
        <taxon>Spirochaetales</taxon>
        <taxon>Treponemataceae</taxon>
        <taxon>Treponema</taxon>
    </lineage>
</organism>
<dbReference type="KEGG" id="trz:GWP43_05440"/>
<evidence type="ECO:0000313" key="3">
    <source>
        <dbReference type="EMBL" id="QHX42980.1"/>
    </source>
</evidence>
<evidence type="ECO:0000256" key="1">
    <source>
        <dbReference type="SAM" id="MobiDB-lite"/>
    </source>
</evidence>